<proteinExistence type="predicted"/>
<dbReference type="OrthoDB" id="2972770at2"/>
<accession>A0A3A9K5P7</accession>
<sequence length="250" mass="29404">MSKNQKYQDNIEQTCLDLVKNKINMKDCFGMSSQQYIELQKWLKDAKPNHNSNEFPDFIFEDGFIEQFAVTSSSERRKGAKQKQESLIFKRESETTFLSNLDKSEEDTLVSKSISRPFEQHTHLNIVNSIKKNWLKHIKSYEKKISPSKHGIFLLDYIDVNIQTAISRENEPAEIFDSYRISADKNLLEWILTFKEKIEYVILSNPYSIEVIRIDQIHNIIESIPRVTYAPIIGMESHKYIGYKIKKRDI</sequence>
<protein>
    <submittedName>
        <fullName evidence="1">Uncharacterized protein</fullName>
    </submittedName>
</protein>
<organism evidence="1 2">
    <name type="scientific">Salipaludibacillus neizhouensis</name>
    <dbReference type="NCBI Taxonomy" id="885475"/>
    <lineage>
        <taxon>Bacteria</taxon>
        <taxon>Bacillati</taxon>
        <taxon>Bacillota</taxon>
        <taxon>Bacilli</taxon>
        <taxon>Bacillales</taxon>
        <taxon>Bacillaceae</taxon>
    </lineage>
</organism>
<name>A0A3A9K5P7_9BACI</name>
<comment type="caution">
    <text evidence="1">The sequence shown here is derived from an EMBL/GenBank/DDBJ whole genome shotgun (WGS) entry which is preliminary data.</text>
</comment>
<dbReference type="RefSeq" id="WP_110937936.1">
    <property type="nucleotide sequence ID" value="NZ_KZ614147.1"/>
</dbReference>
<evidence type="ECO:0000313" key="1">
    <source>
        <dbReference type="EMBL" id="RKL65802.1"/>
    </source>
</evidence>
<evidence type="ECO:0000313" key="2">
    <source>
        <dbReference type="Proteomes" id="UP000281498"/>
    </source>
</evidence>
<dbReference type="EMBL" id="PDOE01000011">
    <property type="protein sequence ID" value="RKL65802.1"/>
    <property type="molecule type" value="Genomic_DNA"/>
</dbReference>
<keyword evidence="2" id="KW-1185">Reference proteome</keyword>
<dbReference type="Proteomes" id="UP000281498">
    <property type="component" value="Unassembled WGS sequence"/>
</dbReference>
<reference evidence="1 2" key="1">
    <citation type="submission" date="2017-10" db="EMBL/GenBank/DDBJ databases">
        <title>Bacillus sp. nov., a halophilic bacterium isolated from a Keqin Lake.</title>
        <authorList>
            <person name="Wang H."/>
        </authorList>
    </citation>
    <scope>NUCLEOTIDE SEQUENCE [LARGE SCALE GENOMIC DNA]</scope>
    <source>
        <strain evidence="1 2">KCTC 13187</strain>
    </source>
</reference>
<gene>
    <name evidence="1" type="ORF">CR203_18240</name>
</gene>
<dbReference type="AlphaFoldDB" id="A0A3A9K5P7"/>